<accession>A0AA35R4L5</accession>
<comment type="caution">
    <text evidence="2">The sequence shown here is derived from an EMBL/GenBank/DDBJ whole genome shotgun (WGS) entry which is preliminary data.</text>
</comment>
<dbReference type="Pfam" id="PF18929">
    <property type="entry name" value="DUF5678"/>
    <property type="match status" value="1"/>
</dbReference>
<dbReference type="AlphaFoldDB" id="A0AA35R4L5"/>
<proteinExistence type="predicted"/>
<protein>
    <recommendedName>
        <fullName evidence="1">DUF5678 domain-containing protein</fullName>
    </recommendedName>
</protein>
<organism evidence="2 3">
    <name type="scientific">Geodia barretti</name>
    <name type="common">Barrett's horny sponge</name>
    <dbReference type="NCBI Taxonomy" id="519541"/>
    <lineage>
        <taxon>Eukaryota</taxon>
        <taxon>Metazoa</taxon>
        <taxon>Porifera</taxon>
        <taxon>Demospongiae</taxon>
        <taxon>Heteroscleromorpha</taxon>
        <taxon>Tetractinellida</taxon>
        <taxon>Astrophorina</taxon>
        <taxon>Geodiidae</taxon>
        <taxon>Geodia</taxon>
    </lineage>
</organism>
<name>A0AA35R4L5_GEOBA</name>
<gene>
    <name evidence="2" type="ORF">GBAR_LOCUS3439</name>
</gene>
<feature type="domain" description="DUF5678" evidence="1">
    <location>
        <begin position="40"/>
        <end position="74"/>
    </location>
</feature>
<evidence type="ECO:0000259" key="1">
    <source>
        <dbReference type="Pfam" id="PF18929"/>
    </source>
</evidence>
<evidence type="ECO:0000313" key="3">
    <source>
        <dbReference type="Proteomes" id="UP001174909"/>
    </source>
</evidence>
<sequence length="95" mass="11001">MPRCDSIEDVIRNFGDLQELAAEMDSFRELAISVESRRSELLSEYPDQWIAVSRDGVVATADTRIELFDLLSEKRIRPKDVYHDFLDTTPRTLLL</sequence>
<dbReference type="InterPro" id="IPR043734">
    <property type="entry name" value="DUF5678"/>
</dbReference>
<dbReference type="EMBL" id="CASHTH010000489">
    <property type="protein sequence ID" value="CAI8002653.1"/>
    <property type="molecule type" value="Genomic_DNA"/>
</dbReference>
<keyword evidence="3" id="KW-1185">Reference proteome</keyword>
<reference evidence="2" key="1">
    <citation type="submission" date="2023-03" db="EMBL/GenBank/DDBJ databases">
        <authorList>
            <person name="Steffen K."/>
            <person name="Cardenas P."/>
        </authorList>
    </citation>
    <scope>NUCLEOTIDE SEQUENCE</scope>
</reference>
<dbReference type="Proteomes" id="UP001174909">
    <property type="component" value="Unassembled WGS sequence"/>
</dbReference>
<evidence type="ECO:0000313" key="2">
    <source>
        <dbReference type="EMBL" id="CAI8002653.1"/>
    </source>
</evidence>